<gene>
    <name evidence="1" type="ORF">FRY97_08475</name>
</gene>
<comment type="caution">
    <text evidence="1">The sequence shown here is derived from an EMBL/GenBank/DDBJ whole genome shotgun (WGS) entry which is preliminary data.</text>
</comment>
<keyword evidence="2" id="KW-1185">Reference proteome</keyword>
<dbReference type="RefSeq" id="WP_147167021.1">
    <property type="nucleotide sequence ID" value="NZ_VOOR01000014.1"/>
</dbReference>
<evidence type="ECO:0000313" key="2">
    <source>
        <dbReference type="Proteomes" id="UP000321580"/>
    </source>
</evidence>
<dbReference type="PANTHER" id="PTHR47623">
    <property type="entry name" value="OS09G0287300 PROTEIN"/>
    <property type="match status" value="1"/>
</dbReference>
<protein>
    <submittedName>
        <fullName evidence="1">Phosphohistidine phosphatase</fullName>
    </submittedName>
</protein>
<dbReference type="Proteomes" id="UP000321580">
    <property type="component" value="Unassembled WGS sequence"/>
</dbReference>
<name>A0A5C6RMC1_9BACT</name>
<proteinExistence type="predicted"/>
<dbReference type="PANTHER" id="PTHR47623:SF1">
    <property type="entry name" value="OS09G0287300 PROTEIN"/>
    <property type="match status" value="1"/>
</dbReference>
<dbReference type="Gene3D" id="3.40.50.1240">
    <property type="entry name" value="Phosphoglycerate mutase-like"/>
    <property type="match status" value="1"/>
</dbReference>
<dbReference type="InterPro" id="IPR029033">
    <property type="entry name" value="His_PPase_superfam"/>
</dbReference>
<reference evidence="1 2" key="1">
    <citation type="submission" date="2019-08" db="EMBL/GenBank/DDBJ databases">
        <title>Genome of Phaeodactylibacter luteus.</title>
        <authorList>
            <person name="Bowman J.P."/>
        </authorList>
    </citation>
    <scope>NUCLEOTIDE SEQUENCE [LARGE SCALE GENOMIC DNA]</scope>
    <source>
        <strain evidence="1 2">KCTC 42180</strain>
    </source>
</reference>
<organism evidence="1 2">
    <name type="scientific">Phaeodactylibacter luteus</name>
    <dbReference type="NCBI Taxonomy" id="1564516"/>
    <lineage>
        <taxon>Bacteria</taxon>
        <taxon>Pseudomonadati</taxon>
        <taxon>Bacteroidota</taxon>
        <taxon>Saprospiria</taxon>
        <taxon>Saprospirales</taxon>
        <taxon>Haliscomenobacteraceae</taxon>
        <taxon>Phaeodactylibacter</taxon>
    </lineage>
</organism>
<dbReference type="SUPFAM" id="SSF53254">
    <property type="entry name" value="Phosphoglycerate mutase-like"/>
    <property type="match status" value="1"/>
</dbReference>
<sequence length="165" mass="18273">MKTVFFARHAKSSWDHAELSDFQRPLNNRGLRDAPFMGKLLHAKGAQPDLIISSPAVRALTTAEYFAKALGIAPSEIRQEKSVYEAFPEDIMELIQALPDTLSTIFLFGHNPSMTALANQFSPGFIANIPTCGVFQVDAEVAEWGAFTSETGLLTAYHYPKQYFS</sequence>
<dbReference type="EMBL" id="VOOR01000014">
    <property type="protein sequence ID" value="TXB63551.1"/>
    <property type="molecule type" value="Genomic_DNA"/>
</dbReference>
<dbReference type="InterPro" id="IPR013078">
    <property type="entry name" value="His_Pase_superF_clade-1"/>
</dbReference>
<evidence type="ECO:0000313" key="1">
    <source>
        <dbReference type="EMBL" id="TXB63551.1"/>
    </source>
</evidence>
<dbReference type="AlphaFoldDB" id="A0A5C6RMC1"/>
<accession>A0A5C6RMC1</accession>
<dbReference type="Pfam" id="PF00300">
    <property type="entry name" value="His_Phos_1"/>
    <property type="match status" value="1"/>
</dbReference>
<dbReference type="OrthoDB" id="9810154at2"/>
<dbReference type="CDD" id="cd07067">
    <property type="entry name" value="HP_PGM_like"/>
    <property type="match status" value="1"/>
</dbReference>
<dbReference type="SMART" id="SM00855">
    <property type="entry name" value="PGAM"/>
    <property type="match status" value="1"/>
</dbReference>